<evidence type="ECO:0000313" key="5">
    <source>
        <dbReference type="EMBL" id="GMH54464.1"/>
    </source>
</evidence>
<gene>
    <name evidence="5" type="ORF">TrRE_jg9371</name>
</gene>
<dbReference type="Proteomes" id="UP001165082">
    <property type="component" value="Unassembled WGS sequence"/>
</dbReference>
<evidence type="ECO:0000313" key="6">
    <source>
        <dbReference type="Proteomes" id="UP001165082"/>
    </source>
</evidence>
<evidence type="ECO:0000256" key="4">
    <source>
        <dbReference type="SAM" id="MobiDB-lite"/>
    </source>
</evidence>
<sequence>MDFLLQTTFHGILDDLSLLSQVLAIYLTYSPSATLIDSKHAGTGPGYEVKTVVPRSKMFEVLRMVMDGEWEEWLELHGGPQLLKQLESAPLGPNTSPSSVSPTPLIDFLRIISLSVVSDMAVLPFWALKVNHIAGVFRTPSLSSIVSANVLAGNLRGRGLLPQLSSMLCCPNDGGGPLALLRGAARGGVGICVLGLFRNYEQIKIREDEGFAGMQAGRGGGQGSYNKRLGAIQENQKKGKSTKMLHGGFNQKFTGRPRPKGSKDVFSEDRASGNVFYSSEDNLLNMKRKEFDTSFDRKGQVTAFGRAIISILLHPLELISVRQVTSNRPAYSTFWNAAKAIHSETPGGSFMGFFAGWRSTMINAVVLPTGGWWLMGLPYLIR</sequence>
<reference evidence="5" key="1">
    <citation type="submission" date="2022-07" db="EMBL/GenBank/DDBJ databases">
        <title>Genome analysis of Parmales, a sister group of diatoms, reveals the evolutionary specialization of diatoms from phago-mixotrophs to photoautotrophs.</title>
        <authorList>
            <person name="Ban H."/>
            <person name="Sato S."/>
            <person name="Yoshikawa S."/>
            <person name="Kazumasa Y."/>
            <person name="Nakamura Y."/>
            <person name="Ichinomiya M."/>
            <person name="Saitoh K."/>
            <person name="Sato N."/>
            <person name="Blanc-Mathieu R."/>
            <person name="Endo H."/>
            <person name="Kuwata A."/>
            <person name="Ogata H."/>
        </authorList>
    </citation>
    <scope>NUCLEOTIDE SEQUENCE</scope>
</reference>
<dbReference type="SUPFAM" id="SSF103506">
    <property type="entry name" value="Mitochondrial carrier"/>
    <property type="match status" value="1"/>
</dbReference>
<dbReference type="GO" id="GO:0016020">
    <property type="term" value="C:membrane"/>
    <property type="evidence" value="ECO:0007669"/>
    <property type="project" value="UniProtKB-SubCell"/>
</dbReference>
<evidence type="ECO:0000256" key="1">
    <source>
        <dbReference type="ARBA" id="ARBA00004370"/>
    </source>
</evidence>
<keyword evidence="2" id="KW-0812">Transmembrane</keyword>
<dbReference type="InterPro" id="IPR023395">
    <property type="entry name" value="MCP_dom_sf"/>
</dbReference>
<comment type="subcellular location">
    <subcellularLocation>
        <location evidence="1">Membrane</location>
    </subcellularLocation>
</comment>
<name>A0A9W6ZHB9_9STRA</name>
<keyword evidence="6" id="KW-1185">Reference proteome</keyword>
<dbReference type="OrthoDB" id="186614at2759"/>
<feature type="non-terminal residue" evidence="5">
    <location>
        <position position="382"/>
    </location>
</feature>
<accession>A0A9W6ZHB9</accession>
<dbReference type="Gene3D" id="1.50.40.10">
    <property type="entry name" value="Mitochondrial carrier domain"/>
    <property type="match status" value="1"/>
</dbReference>
<feature type="region of interest" description="Disordered" evidence="4">
    <location>
        <begin position="240"/>
        <end position="266"/>
    </location>
</feature>
<proteinExistence type="predicted"/>
<keyword evidence="3" id="KW-0472">Membrane</keyword>
<evidence type="ECO:0000256" key="2">
    <source>
        <dbReference type="ARBA" id="ARBA00022692"/>
    </source>
</evidence>
<protein>
    <submittedName>
        <fullName evidence="5">Uncharacterized protein</fullName>
    </submittedName>
</protein>
<dbReference type="AlphaFoldDB" id="A0A9W6ZHB9"/>
<dbReference type="EMBL" id="BRXZ01003421">
    <property type="protein sequence ID" value="GMH54464.1"/>
    <property type="molecule type" value="Genomic_DNA"/>
</dbReference>
<comment type="caution">
    <text evidence="5">The sequence shown here is derived from an EMBL/GenBank/DDBJ whole genome shotgun (WGS) entry which is preliminary data.</text>
</comment>
<organism evidence="5 6">
    <name type="scientific">Triparma retinervis</name>
    <dbReference type="NCBI Taxonomy" id="2557542"/>
    <lineage>
        <taxon>Eukaryota</taxon>
        <taxon>Sar</taxon>
        <taxon>Stramenopiles</taxon>
        <taxon>Ochrophyta</taxon>
        <taxon>Bolidophyceae</taxon>
        <taxon>Parmales</taxon>
        <taxon>Triparmaceae</taxon>
        <taxon>Triparma</taxon>
    </lineage>
</organism>
<evidence type="ECO:0000256" key="3">
    <source>
        <dbReference type="ARBA" id="ARBA00023136"/>
    </source>
</evidence>